<sequence length="355" mass="38987">MKVIVSLVVTLLVTALVPPSLDTLKLNQIQCIGSHNSYKQAIDPALFAMLNRSDSTGRYKAIEYSHISLTDQLTMGLQNLEIDIYADAKGGKYAHPLGLNLVKGQPSYDQAGVMNEPGFKVLHIQDIDFRSNCPTLRGGLAELKRWSDAHPNHYPVFITMNAKDDTIKRPGFAIPEPFTAPVLDQLDSVIVAGLGRSRLITPDDVRGQAKTLEAAVLADNWPTMKAARGKFMFVLDETGDKRAAYVAGHPSLKGRVLFANAEPGTPEAAFLILNNPVTDVDRIQAMVKKGYIVRTRADADTKEARANDKRTFEAACQSGAQIITTDYYAPSTFFKSPYVVSFDAGKYIRLNPSLR</sequence>
<keyword evidence="2" id="KW-1185">Reference proteome</keyword>
<gene>
    <name evidence="1" type="ORF">ACFS25_31315</name>
</gene>
<dbReference type="SUPFAM" id="SSF51695">
    <property type="entry name" value="PLC-like phosphodiesterases"/>
    <property type="match status" value="1"/>
</dbReference>
<dbReference type="CDD" id="cd08589">
    <property type="entry name" value="PI-PLCc_SaPLC1_like"/>
    <property type="match status" value="1"/>
</dbReference>
<reference evidence="2" key="1">
    <citation type="journal article" date="2019" name="Int. J. Syst. Evol. Microbiol.">
        <title>The Global Catalogue of Microorganisms (GCM) 10K type strain sequencing project: providing services to taxonomists for standard genome sequencing and annotation.</title>
        <authorList>
            <consortium name="The Broad Institute Genomics Platform"/>
            <consortium name="The Broad Institute Genome Sequencing Center for Infectious Disease"/>
            <person name="Wu L."/>
            <person name="Ma J."/>
        </authorList>
    </citation>
    <scope>NUCLEOTIDE SEQUENCE [LARGE SCALE GENOMIC DNA]</scope>
    <source>
        <strain evidence="2">KCTC 52490</strain>
    </source>
</reference>
<dbReference type="RefSeq" id="WP_381509092.1">
    <property type="nucleotide sequence ID" value="NZ_JBHUOM010000050.1"/>
</dbReference>
<organism evidence="1 2">
    <name type="scientific">Spirosoma flavum</name>
    <dbReference type="NCBI Taxonomy" id="2048557"/>
    <lineage>
        <taxon>Bacteria</taxon>
        <taxon>Pseudomonadati</taxon>
        <taxon>Bacteroidota</taxon>
        <taxon>Cytophagia</taxon>
        <taxon>Cytophagales</taxon>
        <taxon>Cytophagaceae</taxon>
        <taxon>Spirosoma</taxon>
    </lineage>
</organism>
<evidence type="ECO:0000313" key="1">
    <source>
        <dbReference type="EMBL" id="MFD2938295.1"/>
    </source>
</evidence>
<name>A0ABW6ASB7_9BACT</name>
<dbReference type="Proteomes" id="UP001597512">
    <property type="component" value="Unassembled WGS sequence"/>
</dbReference>
<comment type="caution">
    <text evidence="1">The sequence shown here is derived from an EMBL/GenBank/DDBJ whole genome shotgun (WGS) entry which is preliminary data.</text>
</comment>
<dbReference type="Gene3D" id="3.20.20.190">
    <property type="entry name" value="Phosphatidylinositol (PI) phosphodiesterase"/>
    <property type="match status" value="1"/>
</dbReference>
<protein>
    <submittedName>
        <fullName evidence="1">Phosphatidylinositol-specific phospholipase C1-like protein</fullName>
    </submittedName>
</protein>
<dbReference type="EMBL" id="JBHUOM010000050">
    <property type="protein sequence ID" value="MFD2938295.1"/>
    <property type="molecule type" value="Genomic_DNA"/>
</dbReference>
<dbReference type="InterPro" id="IPR032075">
    <property type="entry name" value="PI-PLC-C1"/>
</dbReference>
<dbReference type="Pfam" id="PF16670">
    <property type="entry name" value="PI-PLC-C1"/>
    <property type="match status" value="1"/>
</dbReference>
<proteinExistence type="predicted"/>
<evidence type="ECO:0000313" key="2">
    <source>
        <dbReference type="Proteomes" id="UP001597512"/>
    </source>
</evidence>
<dbReference type="InterPro" id="IPR017946">
    <property type="entry name" value="PLC-like_Pdiesterase_TIM-brl"/>
</dbReference>
<accession>A0ABW6ASB7</accession>